<dbReference type="InterPro" id="IPR044528">
    <property type="entry name" value="POD-like_MBL-fold"/>
</dbReference>
<dbReference type="PROSITE" id="PS50206">
    <property type="entry name" value="RHODANESE_3"/>
    <property type="match status" value="2"/>
</dbReference>
<dbReference type="CDD" id="cd00158">
    <property type="entry name" value="RHOD"/>
    <property type="match status" value="2"/>
</dbReference>
<dbReference type="SMART" id="SM00849">
    <property type="entry name" value="Lactamase_B"/>
    <property type="match status" value="1"/>
</dbReference>
<sequence>MFFQPYYLGCLAHASYLIGGSNGEAAVIDPRRDVEEYIEDAKNAGLTIKYVIETHLHADFVSGHVELAKRTGATILLGANSGAAFAHQPISGDEKITLGDLTLSFLATPGHTPEGITILAEAPEQPTRLFTGDTLFLGDIGRPDLVGAKGLTSEQMAHMLYTSLREKILPLADEIEVWPAHGAGSACGKNLSDDRVSTLAVQKATNLPLQLAMQGDEAGFIAYAIEGLGAPPAYFFHDAAKNKEGGADVESILALAKPLMPSTVEEQSEEGILVLDTRATGAFKAGHIPGAIEVQLDGNFAPYVGAVLPPTAPVIVVAEPGRETEAMTRLIRVGYENLVGWLDGGMDAWKAAGGELGTLGVIEPADLKALLSVEAAPTILDVRTPGEWEAGHIEGAVHIPIAELNARLAEVPQGPLAVICGSGYRSAIACSLLLRNGRRDILDVPGGWKAYNA</sequence>
<protein>
    <submittedName>
        <fullName evidence="3">Glyoxylase-like metal-dependent hydrolase (Beta-lactamase superfamily II)/rhodanese-related sulfurtransferase</fullName>
    </submittedName>
</protein>
<name>A0A7W9SWM0_ARMRO</name>
<dbReference type="FunFam" id="3.60.15.10:FF:000030">
    <property type="entry name" value="Metallo-beta-lactamase family protein"/>
    <property type="match status" value="1"/>
</dbReference>
<dbReference type="GO" id="GO:0050313">
    <property type="term" value="F:sulfur dioxygenase activity"/>
    <property type="evidence" value="ECO:0007669"/>
    <property type="project" value="InterPro"/>
</dbReference>
<dbReference type="GO" id="GO:0016787">
    <property type="term" value="F:hydrolase activity"/>
    <property type="evidence" value="ECO:0007669"/>
    <property type="project" value="UniProtKB-KW"/>
</dbReference>
<dbReference type="GO" id="GO:0004792">
    <property type="term" value="F:thiosulfate-cyanide sulfurtransferase activity"/>
    <property type="evidence" value="ECO:0007669"/>
    <property type="project" value="InterPro"/>
</dbReference>
<dbReference type="PROSITE" id="PS00380">
    <property type="entry name" value="RHODANESE_1"/>
    <property type="match status" value="1"/>
</dbReference>
<dbReference type="RefSeq" id="WP_184204117.1">
    <property type="nucleotide sequence ID" value="NZ_JACHGW010000012.1"/>
</dbReference>
<dbReference type="GO" id="GO:0006749">
    <property type="term" value="P:glutathione metabolic process"/>
    <property type="evidence" value="ECO:0007669"/>
    <property type="project" value="InterPro"/>
</dbReference>
<dbReference type="AlphaFoldDB" id="A0A7W9SWM0"/>
<dbReference type="Pfam" id="PF00753">
    <property type="entry name" value="Lactamase_B"/>
    <property type="match status" value="1"/>
</dbReference>
<keyword evidence="3" id="KW-0808">Transferase</keyword>
<evidence type="ECO:0000259" key="2">
    <source>
        <dbReference type="PROSITE" id="PS50206"/>
    </source>
</evidence>
<dbReference type="Gene3D" id="3.40.250.10">
    <property type="entry name" value="Rhodanese-like domain"/>
    <property type="match status" value="2"/>
</dbReference>
<dbReference type="CDD" id="cd07724">
    <property type="entry name" value="POD-like_MBL-fold"/>
    <property type="match status" value="1"/>
</dbReference>
<dbReference type="EMBL" id="JACHGW010000012">
    <property type="protein sequence ID" value="MBB6054036.1"/>
    <property type="molecule type" value="Genomic_DNA"/>
</dbReference>
<dbReference type="InterPro" id="IPR036873">
    <property type="entry name" value="Rhodanese-like_dom_sf"/>
</dbReference>
<dbReference type="Proteomes" id="UP000520814">
    <property type="component" value="Unassembled WGS sequence"/>
</dbReference>
<dbReference type="Gene3D" id="3.60.15.10">
    <property type="entry name" value="Ribonuclease Z/Hydroxyacylglutathione hydrolase-like"/>
    <property type="match status" value="1"/>
</dbReference>
<dbReference type="InterPro" id="IPR001279">
    <property type="entry name" value="Metallo-B-lactamas"/>
</dbReference>
<dbReference type="InterPro" id="IPR001763">
    <property type="entry name" value="Rhodanese-like_dom"/>
</dbReference>
<keyword evidence="4" id="KW-1185">Reference proteome</keyword>
<reference evidence="3 4" key="1">
    <citation type="submission" date="2020-08" db="EMBL/GenBank/DDBJ databases">
        <title>Genomic Encyclopedia of Type Strains, Phase IV (KMG-IV): sequencing the most valuable type-strain genomes for metagenomic binning, comparative biology and taxonomic classification.</title>
        <authorList>
            <person name="Goeker M."/>
        </authorList>
    </citation>
    <scope>NUCLEOTIDE SEQUENCE [LARGE SCALE GENOMIC DNA]</scope>
    <source>
        <strain evidence="3 4">DSM 23562</strain>
    </source>
</reference>
<evidence type="ECO:0000313" key="3">
    <source>
        <dbReference type="EMBL" id="MBB6054036.1"/>
    </source>
</evidence>
<dbReference type="InterPro" id="IPR051682">
    <property type="entry name" value="Mito_Persulfide_Diox"/>
</dbReference>
<dbReference type="GO" id="GO:0046872">
    <property type="term" value="F:metal ion binding"/>
    <property type="evidence" value="ECO:0007669"/>
    <property type="project" value="UniProtKB-KW"/>
</dbReference>
<dbReference type="SUPFAM" id="SSF56281">
    <property type="entry name" value="Metallo-hydrolase/oxidoreductase"/>
    <property type="match status" value="1"/>
</dbReference>
<evidence type="ECO:0000256" key="1">
    <source>
        <dbReference type="ARBA" id="ARBA00022723"/>
    </source>
</evidence>
<keyword evidence="3" id="KW-0378">Hydrolase</keyword>
<gene>
    <name evidence="3" type="ORF">HNQ39_005883</name>
</gene>
<dbReference type="SUPFAM" id="SSF52821">
    <property type="entry name" value="Rhodanese/Cell cycle control phosphatase"/>
    <property type="match status" value="2"/>
</dbReference>
<accession>A0A7W9SWM0</accession>
<keyword evidence="1" id="KW-0479">Metal-binding</keyword>
<comment type="caution">
    <text evidence="3">The sequence shown here is derived from an EMBL/GenBank/DDBJ whole genome shotgun (WGS) entry which is preliminary data.</text>
</comment>
<proteinExistence type="predicted"/>
<feature type="domain" description="Rhodanese" evidence="2">
    <location>
        <begin position="373"/>
        <end position="453"/>
    </location>
</feature>
<dbReference type="Pfam" id="PF00581">
    <property type="entry name" value="Rhodanese"/>
    <property type="match status" value="2"/>
</dbReference>
<dbReference type="InterPro" id="IPR001307">
    <property type="entry name" value="Thiosulphate_STrfase_CS"/>
</dbReference>
<evidence type="ECO:0000313" key="4">
    <source>
        <dbReference type="Proteomes" id="UP000520814"/>
    </source>
</evidence>
<organism evidence="3 4">
    <name type="scientific">Armatimonas rosea</name>
    <dbReference type="NCBI Taxonomy" id="685828"/>
    <lineage>
        <taxon>Bacteria</taxon>
        <taxon>Bacillati</taxon>
        <taxon>Armatimonadota</taxon>
        <taxon>Armatimonadia</taxon>
        <taxon>Armatimonadales</taxon>
        <taxon>Armatimonadaceae</taxon>
        <taxon>Armatimonas</taxon>
    </lineage>
</organism>
<dbReference type="PANTHER" id="PTHR43084:SF1">
    <property type="entry name" value="PERSULFIDE DIOXYGENASE ETHE1, MITOCHONDRIAL"/>
    <property type="match status" value="1"/>
</dbReference>
<dbReference type="GO" id="GO:0070813">
    <property type="term" value="P:hydrogen sulfide metabolic process"/>
    <property type="evidence" value="ECO:0007669"/>
    <property type="project" value="TreeGrafter"/>
</dbReference>
<dbReference type="SMART" id="SM00450">
    <property type="entry name" value="RHOD"/>
    <property type="match status" value="2"/>
</dbReference>
<feature type="domain" description="Rhodanese" evidence="2">
    <location>
        <begin position="268"/>
        <end position="358"/>
    </location>
</feature>
<dbReference type="PANTHER" id="PTHR43084">
    <property type="entry name" value="PERSULFIDE DIOXYGENASE ETHE1"/>
    <property type="match status" value="1"/>
</dbReference>
<dbReference type="InterPro" id="IPR036866">
    <property type="entry name" value="RibonucZ/Hydroxyglut_hydro"/>
</dbReference>